<dbReference type="SMART" id="SM00110">
    <property type="entry name" value="C1Q"/>
    <property type="match status" value="1"/>
</dbReference>
<evidence type="ECO:0000259" key="7">
    <source>
        <dbReference type="PROSITE" id="PS50089"/>
    </source>
</evidence>
<dbReference type="GO" id="GO:0008270">
    <property type="term" value="F:zinc ion binding"/>
    <property type="evidence" value="ECO:0007669"/>
    <property type="project" value="UniProtKB-KW"/>
</dbReference>
<dbReference type="Gene3D" id="3.30.160.60">
    <property type="entry name" value="Classic Zinc Finger"/>
    <property type="match status" value="1"/>
</dbReference>
<protein>
    <submittedName>
        <fullName evidence="10">Uncharacterized protein</fullName>
    </submittedName>
</protein>
<dbReference type="InterPro" id="IPR008983">
    <property type="entry name" value="Tumour_necrosis_fac-like_dom"/>
</dbReference>
<accession>A0ABD0J7R0</accession>
<dbReference type="InterPro" id="IPR013083">
    <property type="entry name" value="Znf_RING/FYVE/PHD"/>
</dbReference>
<organism evidence="10 11">
    <name type="scientific">Batillaria attramentaria</name>
    <dbReference type="NCBI Taxonomy" id="370345"/>
    <lineage>
        <taxon>Eukaryota</taxon>
        <taxon>Metazoa</taxon>
        <taxon>Spiralia</taxon>
        <taxon>Lophotrochozoa</taxon>
        <taxon>Mollusca</taxon>
        <taxon>Gastropoda</taxon>
        <taxon>Caenogastropoda</taxon>
        <taxon>Sorbeoconcha</taxon>
        <taxon>Cerithioidea</taxon>
        <taxon>Batillariidae</taxon>
        <taxon>Batillaria</taxon>
    </lineage>
</organism>
<dbReference type="InterPro" id="IPR001841">
    <property type="entry name" value="Znf_RING"/>
</dbReference>
<dbReference type="SUPFAM" id="SSF57850">
    <property type="entry name" value="RING/U-box"/>
    <property type="match status" value="1"/>
</dbReference>
<dbReference type="PROSITE" id="PS50119">
    <property type="entry name" value="ZF_BBOX"/>
    <property type="match status" value="2"/>
</dbReference>
<dbReference type="Gene3D" id="2.60.120.40">
    <property type="match status" value="1"/>
</dbReference>
<gene>
    <name evidence="10" type="ORF">BaRGS_00037764</name>
</gene>
<sequence length="649" mass="70654">MATGGAGESRNWGDDFRNTCSLCMEPYRGGRQPKLLPCFHTFCLSCLTTLAASATTALTPSAAADSNGSTEGEQKVESGTEGAQEEGKEKAGEEGSKQKESGGAGGTKGVMMSPTVFLCPTCRSPVTVPEGGVENLQTNFYLDVDEVDSAPRPATCDMCEEGETQDATHYCAKCQQHMCRTCRRLHDKFTDASTHKVQPLKAKEKPPKASRPKTCQIHLDQSLCLHCVKCDISICMLCKLTSHEGHATEDMARANERAKEELKGLLTKANEQIQVVDTKLCHLDRRERELVRQKQEVTREVNMRYEKAVSTIARARDDAIEDLASREQAAIGGIRAEKMSARNTVETLSGLLNRARNETDVVSLKNEVQAALLSEEALDNCRQAASNEANSFFVYQVDVPDLEVEVVEAYMGKLRKPDAAQTSPNQATVTFRELVDAVADLKASLARVQDATTDNGNTLKNLTNLTTEVACLTTKLGDMQNTVAEVQGKTADNSTALANVTKLTTDAAYLTTEISESLTKVVAFRALLSTDWKPHDCPIIFKNVKKNAGDCYNSTTGVFTVPFDGLYSFHVSVRAAESAQDAELSLKVNGNVYSWARGTYNCYGSANVTAHLKSGDRVRVEPYGDGHYRYLETTFSGALIHGLMGPLSS</sequence>
<feature type="domain" description="C1q" evidence="9">
    <location>
        <begin position="517"/>
        <end position="646"/>
    </location>
</feature>
<feature type="domain" description="B box-type" evidence="8">
    <location>
        <begin position="210"/>
        <end position="251"/>
    </location>
</feature>
<evidence type="ECO:0000256" key="4">
    <source>
        <dbReference type="PROSITE-ProRule" id="PRU00024"/>
    </source>
</evidence>
<evidence type="ECO:0000256" key="3">
    <source>
        <dbReference type="ARBA" id="ARBA00022833"/>
    </source>
</evidence>
<evidence type="ECO:0000313" key="10">
    <source>
        <dbReference type="EMBL" id="KAK7465067.1"/>
    </source>
</evidence>
<dbReference type="AlphaFoldDB" id="A0ABD0J7R0"/>
<dbReference type="SMART" id="SM00336">
    <property type="entry name" value="BBOX"/>
    <property type="match status" value="2"/>
</dbReference>
<dbReference type="PROSITE" id="PS50089">
    <property type="entry name" value="ZF_RING_2"/>
    <property type="match status" value="1"/>
</dbReference>
<dbReference type="Gene3D" id="3.30.40.10">
    <property type="entry name" value="Zinc/RING finger domain, C3HC4 (zinc finger)"/>
    <property type="match status" value="1"/>
</dbReference>
<keyword evidence="2 4" id="KW-0863">Zinc-finger</keyword>
<evidence type="ECO:0000259" key="8">
    <source>
        <dbReference type="PROSITE" id="PS50119"/>
    </source>
</evidence>
<keyword evidence="5" id="KW-0175">Coiled coil</keyword>
<proteinExistence type="predicted"/>
<dbReference type="PROSITE" id="PS00518">
    <property type="entry name" value="ZF_RING_1"/>
    <property type="match status" value="1"/>
</dbReference>
<dbReference type="SUPFAM" id="SSF57845">
    <property type="entry name" value="B-box zinc-binding domain"/>
    <property type="match status" value="1"/>
</dbReference>
<feature type="compositionally biased region" description="Basic and acidic residues" evidence="6">
    <location>
        <begin position="85"/>
        <end position="100"/>
    </location>
</feature>
<dbReference type="CDD" id="cd19757">
    <property type="entry name" value="Bbox1"/>
    <property type="match status" value="1"/>
</dbReference>
<dbReference type="InterPro" id="IPR027370">
    <property type="entry name" value="Znf-RING_euk"/>
</dbReference>
<dbReference type="EMBL" id="JACVVK020000579">
    <property type="protein sequence ID" value="KAK7465067.1"/>
    <property type="molecule type" value="Genomic_DNA"/>
</dbReference>
<dbReference type="PANTHER" id="PTHR25462:SF296">
    <property type="entry name" value="MEIOTIC P26, ISOFORM F"/>
    <property type="match status" value="1"/>
</dbReference>
<evidence type="ECO:0000313" key="11">
    <source>
        <dbReference type="Proteomes" id="UP001519460"/>
    </source>
</evidence>
<dbReference type="InterPro" id="IPR000315">
    <property type="entry name" value="Znf_B-box"/>
</dbReference>
<dbReference type="CDD" id="cd19756">
    <property type="entry name" value="Bbox2"/>
    <property type="match status" value="1"/>
</dbReference>
<keyword evidence="1" id="KW-0479">Metal-binding</keyword>
<dbReference type="Proteomes" id="UP001519460">
    <property type="component" value="Unassembled WGS sequence"/>
</dbReference>
<dbReference type="SUPFAM" id="SSF49842">
    <property type="entry name" value="TNF-like"/>
    <property type="match status" value="1"/>
</dbReference>
<dbReference type="PANTHER" id="PTHR25462">
    <property type="entry name" value="BONUS, ISOFORM C-RELATED"/>
    <property type="match status" value="1"/>
</dbReference>
<feature type="region of interest" description="Disordered" evidence="6">
    <location>
        <begin position="193"/>
        <end position="212"/>
    </location>
</feature>
<evidence type="ECO:0000256" key="6">
    <source>
        <dbReference type="SAM" id="MobiDB-lite"/>
    </source>
</evidence>
<dbReference type="InterPro" id="IPR017907">
    <property type="entry name" value="Znf_RING_CS"/>
</dbReference>
<feature type="region of interest" description="Disordered" evidence="6">
    <location>
        <begin position="60"/>
        <end position="109"/>
    </location>
</feature>
<feature type="domain" description="RING-type" evidence="7">
    <location>
        <begin position="20"/>
        <end position="60"/>
    </location>
</feature>
<evidence type="ECO:0000256" key="1">
    <source>
        <dbReference type="ARBA" id="ARBA00022723"/>
    </source>
</evidence>
<keyword evidence="11" id="KW-1185">Reference proteome</keyword>
<name>A0ABD0J7R0_9CAEN</name>
<keyword evidence="3" id="KW-0862">Zinc</keyword>
<evidence type="ECO:0000256" key="2">
    <source>
        <dbReference type="ARBA" id="ARBA00022771"/>
    </source>
</evidence>
<dbReference type="InterPro" id="IPR047153">
    <property type="entry name" value="TRIM45/56/19-like"/>
</dbReference>
<dbReference type="Pfam" id="PF00386">
    <property type="entry name" value="C1q"/>
    <property type="match status" value="1"/>
</dbReference>
<dbReference type="PROSITE" id="PS50871">
    <property type="entry name" value="C1Q"/>
    <property type="match status" value="1"/>
</dbReference>
<feature type="coiled-coil region" evidence="5">
    <location>
        <begin position="248"/>
        <end position="275"/>
    </location>
</feature>
<dbReference type="SMART" id="SM00184">
    <property type="entry name" value="RING"/>
    <property type="match status" value="1"/>
</dbReference>
<feature type="domain" description="B box-type" evidence="8">
    <location>
        <begin position="154"/>
        <end position="200"/>
    </location>
</feature>
<dbReference type="PRINTS" id="PR00007">
    <property type="entry name" value="COMPLEMNTC1Q"/>
</dbReference>
<comment type="caution">
    <text evidence="10">The sequence shown here is derived from an EMBL/GenBank/DDBJ whole genome shotgun (WGS) entry which is preliminary data.</text>
</comment>
<dbReference type="InterPro" id="IPR001073">
    <property type="entry name" value="C1q_dom"/>
</dbReference>
<reference evidence="10 11" key="1">
    <citation type="journal article" date="2023" name="Sci. Data">
        <title>Genome assembly of the Korean intertidal mud-creeper Batillaria attramentaria.</title>
        <authorList>
            <person name="Patra A.K."/>
            <person name="Ho P.T."/>
            <person name="Jun S."/>
            <person name="Lee S.J."/>
            <person name="Kim Y."/>
            <person name="Won Y.J."/>
        </authorList>
    </citation>
    <scope>NUCLEOTIDE SEQUENCE [LARGE SCALE GENOMIC DNA]</scope>
    <source>
        <strain evidence="10">Wonlab-2016</strain>
    </source>
</reference>
<evidence type="ECO:0000256" key="5">
    <source>
        <dbReference type="SAM" id="Coils"/>
    </source>
</evidence>
<dbReference type="Pfam" id="PF13445">
    <property type="entry name" value="zf-RING_UBOX"/>
    <property type="match status" value="1"/>
</dbReference>
<evidence type="ECO:0000259" key="9">
    <source>
        <dbReference type="PROSITE" id="PS50871"/>
    </source>
</evidence>